<keyword evidence="1" id="KW-0812">Transmembrane</keyword>
<evidence type="ECO:0000256" key="1">
    <source>
        <dbReference type="SAM" id="Phobius"/>
    </source>
</evidence>
<dbReference type="RefSeq" id="WP_160797484.1">
    <property type="nucleotide sequence ID" value="NZ_WSSB01000011.1"/>
</dbReference>
<feature type="transmembrane region" description="Helical" evidence="1">
    <location>
        <begin position="6"/>
        <end position="27"/>
    </location>
</feature>
<organism evidence="2 3">
    <name type="scientific">Craterilacuibacter sinensis</name>
    <dbReference type="NCBI Taxonomy" id="2686017"/>
    <lineage>
        <taxon>Bacteria</taxon>
        <taxon>Pseudomonadati</taxon>
        <taxon>Pseudomonadota</taxon>
        <taxon>Betaproteobacteria</taxon>
        <taxon>Neisseriales</taxon>
        <taxon>Neisseriaceae</taxon>
        <taxon>Craterilacuibacter</taxon>
    </lineage>
</organism>
<evidence type="ECO:0000313" key="3">
    <source>
        <dbReference type="Proteomes" id="UP000467214"/>
    </source>
</evidence>
<gene>
    <name evidence="2" type="ORF">GQF02_12125</name>
</gene>
<dbReference type="EMBL" id="WSSB01000011">
    <property type="protein sequence ID" value="MXR37721.1"/>
    <property type="molecule type" value="Genomic_DNA"/>
</dbReference>
<name>A0A845BT22_9NEIS</name>
<dbReference type="Proteomes" id="UP000467214">
    <property type="component" value="Unassembled WGS sequence"/>
</dbReference>
<reference evidence="2 3" key="1">
    <citation type="submission" date="2019-12" db="EMBL/GenBank/DDBJ databases">
        <title>Neisseriaceae gen. nov. sp. Genome sequencing and assembly.</title>
        <authorList>
            <person name="Liu Z."/>
            <person name="Li A."/>
        </authorList>
    </citation>
    <scope>NUCLEOTIDE SEQUENCE [LARGE SCALE GENOMIC DNA]</scope>
    <source>
        <strain evidence="2 3">B2N2-7</strain>
    </source>
</reference>
<proteinExistence type="predicted"/>
<comment type="caution">
    <text evidence="2">The sequence shown here is derived from an EMBL/GenBank/DDBJ whole genome shotgun (WGS) entry which is preliminary data.</text>
</comment>
<keyword evidence="3" id="KW-1185">Reference proteome</keyword>
<evidence type="ECO:0000313" key="2">
    <source>
        <dbReference type="EMBL" id="MXR37721.1"/>
    </source>
</evidence>
<keyword evidence="1" id="KW-1133">Transmembrane helix</keyword>
<keyword evidence="1" id="KW-0472">Membrane</keyword>
<sequence length="209" mass="22344">MTRQAGFTLMGVLVSLLVLSLGILGLIRFQGALLQSEIHSSDYANATNLAQSALEERKSCEPKQCASDTFALPVPDAPPPLNRFLCKYSIKNQMTTVSVRWSDADGKANELAVSSPQADCSTAPEIPPPPAQCATPTTIMVHDVHQNARVTINQGTCSDLGGHPWHTWRCTSEAPQGSSLIIAIDGTGQGHDETFNITANCKENSVQGK</sequence>
<protein>
    <submittedName>
        <fullName evidence="2">Uncharacterized protein</fullName>
    </submittedName>
</protein>
<accession>A0A845BT22</accession>
<dbReference type="AlphaFoldDB" id="A0A845BT22"/>